<dbReference type="Pfam" id="PF00439">
    <property type="entry name" value="Bromodomain"/>
    <property type="match status" value="2"/>
</dbReference>
<dbReference type="EMBL" id="JARIHO010000005">
    <property type="protein sequence ID" value="KAJ7361410.1"/>
    <property type="molecule type" value="Genomic_DNA"/>
</dbReference>
<sequence>MKRAHSQRNGGDAEATRAKRRKEMAVAGSSSDVDITASDPVDEERVKSRVVDVREQGMKLWQTIRDATNKEGRVLSLDFVRKPSKKLYPDYYTFTQHPIALEDIKKQLESNLYPTLEAVRQDFELCFENAKSYNMKDSPIWRDAKDLLKLTNKTYHKMVPSEEEGEPTGKKPSVHRLAKTRLTKIIGKTDDDGRILSEIFMELPSKKDWPLYYQIIQQPRCLEAIMKKIKKKEYHTMVEFADDVELVFSNAMEFNLEHTGIWEDALTLQTAFRELMSDLPPAFAVARYQKSSTAKIKIKMPAAAAAGPSSSSPPNPVVLRVPTTAKTSTPAVAPAPLPTPTPPLKATTASPAVVPYTLPNSNSIPSSNTVQVAPQPPPPATTFINTTTPSFTHYPQHASYRPGVATPSIPIAAPAPAPPPPPSIPTPPAKNMSVSNSPAPPPIHPSHMLKGVSLQTEPCKRPFMLDHRDGVKTWAMRLGPGERTLSVSDVTYMGDDEEDSSEEEEEEEEEEDEEESDDAPAKNGKKRGKGKGRSRGKGKAATAAAKALQAARAAKKEARKIGEVQVRLNGLIVGANHPGQWVVDLQAGVNVLEVGEKGGLIWKVYAERLV</sequence>
<feature type="domain" description="Bromo" evidence="10">
    <location>
        <begin position="71"/>
        <end position="141"/>
    </location>
</feature>
<dbReference type="AlphaFoldDB" id="A0AAD7AKM4"/>
<evidence type="ECO:0000256" key="1">
    <source>
        <dbReference type="ARBA" id="ARBA00004123"/>
    </source>
</evidence>
<dbReference type="InterPro" id="IPR037382">
    <property type="entry name" value="Rsc/polybromo"/>
</dbReference>
<dbReference type="PANTHER" id="PTHR16062">
    <property type="entry name" value="SWI/SNF-RELATED"/>
    <property type="match status" value="1"/>
</dbReference>
<proteinExistence type="predicted"/>
<evidence type="ECO:0000256" key="3">
    <source>
        <dbReference type="ARBA" id="ARBA00022853"/>
    </source>
</evidence>
<comment type="caution">
    <text evidence="11">The sequence shown here is derived from an EMBL/GenBank/DDBJ whole genome shotgun (WGS) entry which is preliminary data.</text>
</comment>
<feature type="compositionally biased region" description="Basic residues" evidence="9">
    <location>
        <begin position="523"/>
        <end position="538"/>
    </location>
</feature>
<dbReference type="PANTHER" id="PTHR16062:SF19">
    <property type="entry name" value="PROTEIN POLYBROMO-1"/>
    <property type="match status" value="1"/>
</dbReference>
<evidence type="ECO:0000256" key="6">
    <source>
        <dbReference type="ARBA" id="ARBA00023163"/>
    </source>
</evidence>
<keyword evidence="2" id="KW-0677">Repeat</keyword>
<evidence type="ECO:0000256" key="7">
    <source>
        <dbReference type="ARBA" id="ARBA00023242"/>
    </source>
</evidence>
<dbReference type="GO" id="GO:0016586">
    <property type="term" value="C:RSC-type complex"/>
    <property type="evidence" value="ECO:0007669"/>
    <property type="project" value="InterPro"/>
</dbReference>
<dbReference type="GO" id="GO:0006368">
    <property type="term" value="P:transcription elongation by RNA polymerase II"/>
    <property type="evidence" value="ECO:0007669"/>
    <property type="project" value="TreeGrafter"/>
</dbReference>
<evidence type="ECO:0000313" key="12">
    <source>
        <dbReference type="Proteomes" id="UP001218218"/>
    </source>
</evidence>
<evidence type="ECO:0000256" key="2">
    <source>
        <dbReference type="ARBA" id="ARBA00022737"/>
    </source>
</evidence>
<dbReference type="Gene3D" id="1.20.920.10">
    <property type="entry name" value="Bromodomain-like"/>
    <property type="match status" value="2"/>
</dbReference>
<dbReference type="GO" id="GO:0006338">
    <property type="term" value="P:chromatin remodeling"/>
    <property type="evidence" value="ECO:0007669"/>
    <property type="project" value="InterPro"/>
</dbReference>
<dbReference type="SUPFAM" id="SSF47370">
    <property type="entry name" value="Bromodomain"/>
    <property type="match status" value="2"/>
</dbReference>
<feature type="region of interest" description="Disordered" evidence="9">
    <location>
        <begin position="415"/>
        <end position="443"/>
    </location>
</feature>
<evidence type="ECO:0000259" key="10">
    <source>
        <dbReference type="PROSITE" id="PS50014"/>
    </source>
</evidence>
<feature type="compositionally biased region" description="Acidic residues" evidence="9">
    <location>
        <begin position="494"/>
        <end position="518"/>
    </location>
</feature>
<feature type="compositionally biased region" description="Pro residues" evidence="9">
    <location>
        <begin position="415"/>
        <end position="428"/>
    </location>
</feature>
<evidence type="ECO:0000256" key="5">
    <source>
        <dbReference type="ARBA" id="ARBA00023117"/>
    </source>
</evidence>
<dbReference type="SMART" id="SM00297">
    <property type="entry name" value="BROMO"/>
    <property type="match status" value="2"/>
</dbReference>
<name>A0AAD7AKM4_9AGAR</name>
<protein>
    <submittedName>
        <fullName evidence="11">RSC complex protein</fullName>
    </submittedName>
</protein>
<dbReference type="InterPro" id="IPR001487">
    <property type="entry name" value="Bromodomain"/>
</dbReference>
<organism evidence="11 12">
    <name type="scientific">Mycena albidolilacea</name>
    <dbReference type="NCBI Taxonomy" id="1033008"/>
    <lineage>
        <taxon>Eukaryota</taxon>
        <taxon>Fungi</taxon>
        <taxon>Dikarya</taxon>
        <taxon>Basidiomycota</taxon>
        <taxon>Agaricomycotina</taxon>
        <taxon>Agaricomycetes</taxon>
        <taxon>Agaricomycetidae</taxon>
        <taxon>Agaricales</taxon>
        <taxon>Marasmiineae</taxon>
        <taxon>Mycenaceae</taxon>
        <taxon>Mycena</taxon>
    </lineage>
</organism>
<dbReference type="Proteomes" id="UP001218218">
    <property type="component" value="Unassembled WGS sequence"/>
</dbReference>
<feature type="domain" description="Bromo" evidence="10">
    <location>
        <begin position="192"/>
        <end position="262"/>
    </location>
</feature>
<dbReference type="InterPro" id="IPR036427">
    <property type="entry name" value="Bromodomain-like_sf"/>
</dbReference>
<evidence type="ECO:0000256" key="4">
    <source>
        <dbReference type="ARBA" id="ARBA00023015"/>
    </source>
</evidence>
<comment type="subcellular location">
    <subcellularLocation>
        <location evidence="1">Nucleus</location>
    </subcellularLocation>
</comment>
<feature type="region of interest" description="Disordered" evidence="9">
    <location>
        <begin position="1"/>
        <end position="41"/>
    </location>
</feature>
<dbReference type="CDD" id="cd04369">
    <property type="entry name" value="Bromodomain"/>
    <property type="match status" value="1"/>
</dbReference>
<gene>
    <name evidence="11" type="ORF">DFH08DRAFT_733176</name>
</gene>
<dbReference type="PROSITE" id="PS50014">
    <property type="entry name" value="BROMODOMAIN_2"/>
    <property type="match status" value="2"/>
</dbReference>
<keyword evidence="5 8" id="KW-0103">Bromodomain</keyword>
<dbReference type="PRINTS" id="PR00503">
    <property type="entry name" value="BROMODOMAIN"/>
</dbReference>
<evidence type="ECO:0000256" key="8">
    <source>
        <dbReference type="PROSITE-ProRule" id="PRU00035"/>
    </source>
</evidence>
<feature type="region of interest" description="Disordered" evidence="9">
    <location>
        <begin position="485"/>
        <end position="541"/>
    </location>
</feature>
<keyword evidence="3" id="KW-0156">Chromatin regulator</keyword>
<keyword evidence="4" id="KW-0805">Transcription regulation</keyword>
<accession>A0AAD7AKM4</accession>
<evidence type="ECO:0000256" key="9">
    <source>
        <dbReference type="SAM" id="MobiDB-lite"/>
    </source>
</evidence>
<reference evidence="11" key="1">
    <citation type="submission" date="2023-03" db="EMBL/GenBank/DDBJ databases">
        <title>Massive genome expansion in bonnet fungi (Mycena s.s.) driven by repeated elements and novel gene families across ecological guilds.</title>
        <authorList>
            <consortium name="Lawrence Berkeley National Laboratory"/>
            <person name="Harder C.B."/>
            <person name="Miyauchi S."/>
            <person name="Viragh M."/>
            <person name="Kuo A."/>
            <person name="Thoen E."/>
            <person name="Andreopoulos B."/>
            <person name="Lu D."/>
            <person name="Skrede I."/>
            <person name="Drula E."/>
            <person name="Henrissat B."/>
            <person name="Morin E."/>
            <person name="Kohler A."/>
            <person name="Barry K."/>
            <person name="LaButti K."/>
            <person name="Morin E."/>
            <person name="Salamov A."/>
            <person name="Lipzen A."/>
            <person name="Mereny Z."/>
            <person name="Hegedus B."/>
            <person name="Baldrian P."/>
            <person name="Stursova M."/>
            <person name="Weitz H."/>
            <person name="Taylor A."/>
            <person name="Grigoriev I.V."/>
            <person name="Nagy L.G."/>
            <person name="Martin F."/>
            <person name="Kauserud H."/>
        </authorList>
    </citation>
    <scope>NUCLEOTIDE SEQUENCE</scope>
    <source>
        <strain evidence="11">CBHHK002</strain>
    </source>
</reference>
<dbReference type="GO" id="GO:0003682">
    <property type="term" value="F:chromatin binding"/>
    <property type="evidence" value="ECO:0007669"/>
    <property type="project" value="TreeGrafter"/>
</dbReference>
<keyword evidence="7" id="KW-0539">Nucleus</keyword>
<evidence type="ECO:0000313" key="11">
    <source>
        <dbReference type="EMBL" id="KAJ7361410.1"/>
    </source>
</evidence>
<keyword evidence="6" id="KW-0804">Transcription</keyword>
<keyword evidence="12" id="KW-1185">Reference proteome</keyword>